<dbReference type="AlphaFoldDB" id="A0A8J7DSC7"/>
<reference evidence="1" key="1">
    <citation type="submission" date="2020-10" db="EMBL/GenBank/DDBJ databases">
        <authorList>
            <person name="Castelo-Branco R."/>
            <person name="Eusebio N."/>
            <person name="Adriana R."/>
            <person name="Vieira A."/>
            <person name="Brugerolle De Fraissinette N."/>
            <person name="Rezende De Castro R."/>
            <person name="Schneider M.P."/>
            <person name="Vasconcelos V."/>
            <person name="Leao P.N."/>
        </authorList>
    </citation>
    <scope>NUCLEOTIDE SEQUENCE</scope>
    <source>
        <strain evidence="1">LEGE 07310</strain>
    </source>
</reference>
<evidence type="ECO:0000313" key="1">
    <source>
        <dbReference type="EMBL" id="MBE9080029.1"/>
    </source>
</evidence>
<comment type="caution">
    <text evidence="1">The sequence shown here is derived from an EMBL/GenBank/DDBJ whole genome shotgun (WGS) entry which is preliminary data.</text>
</comment>
<dbReference type="SUPFAM" id="SSF53756">
    <property type="entry name" value="UDP-Glycosyltransferase/glycogen phosphorylase"/>
    <property type="match status" value="1"/>
</dbReference>
<name>A0A8J7DSC7_9CYAN</name>
<dbReference type="Gene3D" id="3.40.50.2000">
    <property type="entry name" value="Glycogen Phosphorylase B"/>
    <property type="match status" value="1"/>
</dbReference>
<dbReference type="Proteomes" id="UP000636505">
    <property type="component" value="Unassembled WGS sequence"/>
</dbReference>
<organism evidence="1 2">
    <name type="scientific">Vasconcelosia minhoensis LEGE 07310</name>
    <dbReference type="NCBI Taxonomy" id="915328"/>
    <lineage>
        <taxon>Bacteria</taxon>
        <taxon>Bacillati</taxon>
        <taxon>Cyanobacteriota</taxon>
        <taxon>Cyanophyceae</taxon>
        <taxon>Nodosilineales</taxon>
        <taxon>Cymatolegaceae</taxon>
        <taxon>Vasconcelosia</taxon>
        <taxon>Vasconcelosia minhoensis</taxon>
    </lineage>
</organism>
<proteinExistence type="predicted"/>
<gene>
    <name evidence="1" type="ORF">IQ241_22515</name>
</gene>
<evidence type="ECO:0000313" key="2">
    <source>
        <dbReference type="Proteomes" id="UP000636505"/>
    </source>
</evidence>
<dbReference type="EMBL" id="JADEXG010000079">
    <property type="protein sequence ID" value="MBE9080029.1"/>
    <property type="molecule type" value="Genomic_DNA"/>
</dbReference>
<accession>A0A8J7DSC7</accession>
<sequence>MSELPWLIYALGSGWGHLNRALALARKAAQHRSVQLLTNSPYVAKIEPQLKIPNLELHCLLRLSLSQTRAAVHDCLSTETYSCLIVDTFPRGLLGELAALIPTQTQVCHVLVHRDLSPDYIAAKSVTAFVQQHYHQILIPGEPTAVWRHLIQAQLTLPWLSLSSTELSEPKDLRSRFRLSQDSPLLLICAAGQPEEQAFFGGLAQQLAEAFPSAQVRCLAPSCPPGCPPEGWIDHWPGIEVFQLAQVVLGSGGYNTVYECAALGIPLVAFAQPRRYDRQALRLTYSGYPVETVGAAIATIGPLLSCAPLMQTAPSYTNGAERAVSLIEQQLADFERDR</sequence>
<protein>
    <submittedName>
        <fullName evidence="1">Uncharacterized protein</fullName>
    </submittedName>
</protein>
<dbReference type="RefSeq" id="WP_193911577.1">
    <property type="nucleotide sequence ID" value="NZ_JADEXG010000079.1"/>
</dbReference>
<keyword evidence="2" id="KW-1185">Reference proteome</keyword>